<comment type="similarity">
    <text evidence="2">Belongs to the cytochrome P450 family.</text>
</comment>
<evidence type="ECO:0000256" key="2">
    <source>
        <dbReference type="ARBA" id="ARBA00010617"/>
    </source>
</evidence>
<comment type="cofactor">
    <cofactor evidence="1 7">
        <name>heme</name>
        <dbReference type="ChEBI" id="CHEBI:30413"/>
    </cofactor>
</comment>
<dbReference type="InterPro" id="IPR001128">
    <property type="entry name" value="Cyt_P450"/>
</dbReference>
<dbReference type="GO" id="GO:0016705">
    <property type="term" value="F:oxidoreductase activity, acting on paired donors, with incorporation or reduction of molecular oxygen"/>
    <property type="evidence" value="ECO:0007669"/>
    <property type="project" value="InterPro"/>
</dbReference>
<feature type="binding site" description="axial binding residue" evidence="7">
    <location>
        <position position="551"/>
    </location>
    <ligand>
        <name>heme</name>
        <dbReference type="ChEBI" id="CHEBI:30413"/>
    </ligand>
    <ligandPart>
        <name>Fe</name>
        <dbReference type="ChEBI" id="CHEBI:18248"/>
    </ligandPart>
</feature>
<dbReference type="GO" id="GO:0005506">
    <property type="term" value="F:iron ion binding"/>
    <property type="evidence" value="ECO:0007669"/>
    <property type="project" value="InterPro"/>
</dbReference>
<sequence>MAGFLTRNEVAVLSALATHALLNRFTLDRYSHLVLLAWIAAFGSVAAGEWRADAGFRKALQDTAKIACVYFVTLLTSVMVYRGLFHRLRKFPGPFLPRLSKWFSLSYVIPQFQYHKQVPLLHKQYNSDIVRTGPRELSIIDPAAIPLVHGAQAKCVKGVWYDMFKHMEGSSIHTARSKDLHREHRRVWDRAMNETSLRAYEPRVNNYVRLLISRLEEHENDKSIRMSDWVAFLAFDIMGDVGFSRSFGMLQKGKMDWVIDLLHGGMSAMSVFTHIPYVASLLTRLGAGGDVLRLMEWAHGTLDERKIKQEKQGEKDIVGHLLDCDNKEITSRRALNAAARLLVVAGSDTTSATLTFIFLELARNPHTQRHLRSILPSLSAKPHLEAQDLTHIPYLDAIINETMRLHPVVPSGVQRETPPEGLTLPNGTYIPGHTQIWMPIYAIHHDARNFSSPETFAPERWLVNGTTQAGVISATSSRENSPFDEKTVIVPSRSFSRSTTPSSTASTTPDNFLSETPPTDPTTTPSNPEGTTTYTANPRAFMPFSTGTYKCAGWRLAMIEMRCVVANIVRRWEVRFAVGEDGSDIDEKTQDCFTVNPGKLDVRLVPWDEDE</sequence>
<feature type="compositionally biased region" description="Low complexity" evidence="8">
    <location>
        <begin position="491"/>
        <end position="509"/>
    </location>
</feature>
<dbReference type="InterPro" id="IPR002401">
    <property type="entry name" value="Cyt_P450_E_grp-I"/>
</dbReference>
<gene>
    <name evidence="10" type="ORF">M011DRAFT_16724</name>
</gene>
<dbReference type="InterPro" id="IPR050121">
    <property type="entry name" value="Cytochrome_P450_monoxygenase"/>
</dbReference>
<feature type="compositionally biased region" description="Low complexity" evidence="8">
    <location>
        <begin position="521"/>
        <end position="535"/>
    </location>
</feature>
<evidence type="ECO:0000313" key="10">
    <source>
        <dbReference type="EMBL" id="KAF2752115.1"/>
    </source>
</evidence>
<keyword evidence="4" id="KW-0560">Oxidoreductase</keyword>
<name>A0A6A6VNJ6_9PLEO</name>
<dbReference type="Proteomes" id="UP000799440">
    <property type="component" value="Unassembled WGS sequence"/>
</dbReference>
<keyword evidence="5 7" id="KW-0408">Iron</keyword>
<dbReference type="GO" id="GO:0004497">
    <property type="term" value="F:monooxygenase activity"/>
    <property type="evidence" value="ECO:0007669"/>
    <property type="project" value="UniProtKB-KW"/>
</dbReference>
<dbReference type="OrthoDB" id="6692864at2759"/>
<evidence type="ECO:0000256" key="7">
    <source>
        <dbReference type="PIRSR" id="PIRSR602401-1"/>
    </source>
</evidence>
<evidence type="ECO:0000256" key="4">
    <source>
        <dbReference type="ARBA" id="ARBA00023002"/>
    </source>
</evidence>
<keyword evidence="3 7" id="KW-0479">Metal-binding</keyword>
<dbReference type="InterPro" id="IPR036396">
    <property type="entry name" value="Cyt_P450_sf"/>
</dbReference>
<evidence type="ECO:0000256" key="9">
    <source>
        <dbReference type="SAM" id="Phobius"/>
    </source>
</evidence>
<evidence type="ECO:0000256" key="6">
    <source>
        <dbReference type="ARBA" id="ARBA00023033"/>
    </source>
</evidence>
<evidence type="ECO:0000256" key="1">
    <source>
        <dbReference type="ARBA" id="ARBA00001971"/>
    </source>
</evidence>
<dbReference type="SUPFAM" id="SSF48264">
    <property type="entry name" value="Cytochrome P450"/>
    <property type="match status" value="1"/>
</dbReference>
<dbReference type="PRINTS" id="PR00463">
    <property type="entry name" value="EP450I"/>
</dbReference>
<dbReference type="Gene3D" id="1.10.630.10">
    <property type="entry name" value="Cytochrome P450"/>
    <property type="match status" value="1"/>
</dbReference>
<dbReference type="EMBL" id="MU006561">
    <property type="protein sequence ID" value="KAF2752115.1"/>
    <property type="molecule type" value="Genomic_DNA"/>
</dbReference>
<dbReference type="CDD" id="cd11061">
    <property type="entry name" value="CYP67-like"/>
    <property type="match status" value="1"/>
</dbReference>
<accession>A0A6A6VNJ6</accession>
<dbReference type="PANTHER" id="PTHR24305">
    <property type="entry name" value="CYTOCHROME P450"/>
    <property type="match status" value="1"/>
</dbReference>
<evidence type="ECO:0000256" key="8">
    <source>
        <dbReference type="SAM" id="MobiDB-lite"/>
    </source>
</evidence>
<feature type="transmembrane region" description="Helical" evidence="9">
    <location>
        <begin position="64"/>
        <end position="84"/>
    </location>
</feature>
<reference evidence="10" key="1">
    <citation type="journal article" date="2020" name="Stud. Mycol.">
        <title>101 Dothideomycetes genomes: a test case for predicting lifestyles and emergence of pathogens.</title>
        <authorList>
            <person name="Haridas S."/>
            <person name="Albert R."/>
            <person name="Binder M."/>
            <person name="Bloem J."/>
            <person name="Labutti K."/>
            <person name="Salamov A."/>
            <person name="Andreopoulos B."/>
            <person name="Baker S."/>
            <person name="Barry K."/>
            <person name="Bills G."/>
            <person name="Bluhm B."/>
            <person name="Cannon C."/>
            <person name="Castanera R."/>
            <person name="Culley D."/>
            <person name="Daum C."/>
            <person name="Ezra D."/>
            <person name="Gonzalez J."/>
            <person name="Henrissat B."/>
            <person name="Kuo A."/>
            <person name="Liang C."/>
            <person name="Lipzen A."/>
            <person name="Lutzoni F."/>
            <person name="Magnuson J."/>
            <person name="Mondo S."/>
            <person name="Nolan M."/>
            <person name="Ohm R."/>
            <person name="Pangilinan J."/>
            <person name="Park H.-J."/>
            <person name="Ramirez L."/>
            <person name="Alfaro M."/>
            <person name="Sun H."/>
            <person name="Tritt A."/>
            <person name="Yoshinaga Y."/>
            <person name="Zwiers L.-H."/>
            <person name="Turgeon B."/>
            <person name="Goodwin S."/>
            <person name="Spatafora J."/>
            <person name="Crous P."/>
            <person name="Grigoriev I."/>
        </authorList>
    </citation>
    <scope>NUCLEOTIDE SEQUENCE</scope>
    <source>
        <strain evidence="10">CBS 119925</strain>
    </source>
</reference>
<dbReference type="AlphaFoldDB" id="A0A6A6VNJ6"/>
<dbReference type="GO" id="GO:0020037">
    <property type="term" value="F:heme binding"/>
    <property type="evidence" value="ECO:0007669"/>
    <property type="project" value="InterPro"/>
</dbReference>
<dbReference type="PRINTS" id="PR00385">
    <property type="entry name" value="P450"/>
</dbReference>
<keyword evidence="9" id="KW-0472">Membrane</keyword>
<proteinExistence type="inferred from homology"/>
<keyword evidence="6" id="KW-0503">Monooxygenase</keyword>
<evidence type="ECO:0000313" key="11">
    <source>
        <dbReference type="Proteomes" id="UP000799440"/>
    </source>
</evidence>
<evidence type="ECO:0000256" key="5">
    <source>
        <dbReference type="ARBA" id="ARBA00023004"/>
    </source>
</evidence>
<keyword evidence="7" id="KW-0349">Heme</keyword>
<keyword evidence="9" id="KW-1133">Transmembrane helix</keyword>
<feature type="region of interest" description="Disordered" evidence="8">
    <location>
        <begin position="473"/>
        <end position="538"/>
    </location>
</feature>
<dbReference type="PANTHER" id="PTHR24305:SF187">
    <property type="entry name" value="P450, PUTATIVE (EUROFUNG)-RELATED"/>
    <property type="match status" value="1"/>
</dbReference>
<organism evidence="10 11">
    <name type="scientific">Sporormia fimetaria CBS 119925</name>
    <dbReference type="NCBI Taxonomy" id="1340428"/>
    <lineage>
        <taxon>Eukaryota</taxon>
        <taxon>Fungi</taxon>
        <taxon>Dikarya</taxon>
        <taxon>Ascomycota</taxon>
        <taxon>Pezizomycotina</taxon>
        <taxon>Dothideomycetes</taxon>
        <taxon>Pleosporomycetidae</taxon>
        <taxon>Pleosporales</taxon>
        <taxon>Sporormiaceae</taxon>
        <taxon>Sporormia</taxon>
    </lineage>
</organism>
<evidence type="ECO:0000256" key="3">
    <source>
        <dbReference type="ARBA" id="ARBA00022723"/>
    </source>
</evidence>
<dbReference type="Pfam" id="PF00067">
    <property type="entry name" value="p450"/>
    <property type="match status" value="2"/>
</dbReference>
<protein>
    <submittedName>
        <fullName evidence="10">Cytochrome P450</fullName>
    </submittedName>
</protein>
<keyword evidence="11" id="KW-1185">Reference proteome</keyword>
<keyword evidence="9" id="KW-0812">Transmembrane</keyword>